<comment type="caution">
    <text evidence="1">The sequence shown here is derived from an EMBL/GenBank/DDBJ whole genome shotgun (WGS) entry which is preliminary data.</text>
</comment>
<gene>
    <name evidence="1" type="ORF">FSPOR_3530</name>
</gene>
<dbReference type="EMBL" id="PXOF01000046">
    <property type="protein sequence ID" value="RGP71197.1"/>
    <property type="molecule type" value="Genomic_DNA"/>
</dbReference>
<accession>A0A395SGG5</accession>
<sequence length="125" mass="13737">MPVRPMPPGHDWKTGLVWSGHIDAHEFVLDSRKCPSNAEESRYVKSPGHRDAVIVSFDFEDLCLAKAVPPILPGDPTYSVWVVALEAYSNGVALALDGDGTIDDDWVIETLEDIQVQVRESFCGA</sequence>
<reference evidence="1 2" key="1">
    <citation type="journal article" date="2018" name="PLoS Pathog.">
        <title>Evolution of structural diversity of trichothecenes, a family of toxins produced by plant pathogenic and entomopathogenic fungi.</title>
        <authorList>
            <person name="Proctor R.H."/>
            <person name="McCormick S.P."/>
            <person name="Kim H.S."/>
            <person name="Cardoza R.E."/>
            <person name="Stanley A.M."/>
            <person name="Lindo L."/>
            <person name="Kelly A."/>
            <person name="Brown D.W."/>
            <person name="Lee T."/>
            <person name="Vaughan M.M."/>
            <person name="Alexander N.J."/>
            <person name="Busman M."/>
            <person name="Gutierrez S."/>
        </authorList>
    </citation>
    <scope>NUCLEOTIDE SEQUENCE [LARGE SCALE GENOMIC DNA]</scope>
    <source>
        <strain evidence="1 2">NRRL 3299</strain>
    </source>
</reference>
<organism evidence="1 2">
    <name type="scientific">Fusarium sporotrichioides</name>
    <dbReference type="NCBI Taxonomy" id="5514"/>
    <lineage>
        <taxon>Eukaryota</taxon>
        <taxon>Fungi</taxon>
        <taxon>Dikarya</taxon>
        <taxon>Ascomycota</taxon>
        <taxon>Pezizomycotina</taxon>
        <taxon>Sordariomycetes</taxon>
        <taxon>Hypocreomycetidae</taxon>
        <taxon>Hypocreales</taxon>
        <taxon>Nectriaceae</taxon>
        <taxon>Fusarium</taxon>
    </lineage>
</organism>
<name>A0A395SGG5_FUSSP</name>
<keyword evidence="2" id="KW-1185">Reference proteome</keyword>
<evidence type="ECO:0000313" key="1">
    <source>
        <dbReference type="EMBL" id="RGP71197.1"/>
    </source>
</evidence>
<protein>
    <submittedName>
        <fullName evidence="1">Uncharacterized protein</fullName>
    </submittedName>
</protein>
<proteinExistence type="predicted"/>
<dbReference type="Proteomes" id="UP000266152">
    <property type="component" value="Unassembled WGS sequence"/>
</dbReference>
<evidence type="ECO:0000313" key="2">
    <source>
        <dbReference type="Proteomes" id="UP000266152"/>
    </source>
</evidence>
<dbReference type="AlphaFoldDB" id="A0A395SGG5"/>